<organism evidence="1 2">
    <name type="scientific">Plectosphaerella cucumerina</name>
    <dbReference type="NCBI Taxonomy" id="40658"/>
    <lineage>
        <taxon>Eukaryota</taxon>
        <taxon>Fungi</taxon>
        <taxon>Dikarya</taxon>
        <taxon>Ascomycota</taxon>
        <taxon>Pezizomycotina</taxon>
        <taxon>Sordariomycetes</taxon>
        <taxon>Hypocreomycetidae</taxon>
        <taxon>Glomerellales</taxon>
        <taxon>Plectosphaerellaceae</taxon>
        <taxon>Plectosphaerella</taxon>
    </lineage>
</organism>
<dbReference type="Proteomes" id="UP000813385">
    <property type="component" value="Unassembled WGS sequence"/>
</dbReference>
<gene>
    <name evidence="1" type="ORF">B0T11DRAFT_64042</name>
</gene>
<protein>
    <submittedName>
        <fullName evidence="1">Uncharacterized protein</fullName>
    </submittedName>
</protein>
<evidence type="ECO:0000313" key="2">
    <source>
        <dbReference type="Proteomes" id="UP000813385"/>
    </source>
</evidence>
<comment type="caution">
    <text evidence="1">The sequence shown here is derived from an EMBL/GenBank/DDBJ whole genome shotgun (WGS) entry which is preliminary data.</text>
</comment>
<sequence>MASTTKPASGSKPELPPNVLIFTPKNPAAADALLNGRIFTRLATPATTDPSTLAAVAAKAGGEAFCLVFRGGILIFDGAGADEDADVADTHHEHFRLVCLALKDAGIVLDVAGCVFDAQGILKAGFQLDVLSPGNVLVIDLMDGEEESDDDEDLEASLAALVSGSGTSLS</sequence>
<dbReference type="EMBL" id="JAGPXD010000002">
    <property type="protein sequence ID" value="KAH7368425.1"/>
    <property type="molecule type" value="Genomic_DNA"/>
</dbReference>
<keyword evidence="2" id="KW-1185">Reference proteome</keyword>
<reference evidence="1" key="1">
    <citation type="journal article" date="2021" name="Nat. Commun.">
        <title>Genetic determinants of endophytism in the Arabidopsis root mycobiome.</title>
        <authorList>
            <person name="Mesny F."/>
            <person name="Miyauchi S."/>
            <person name="Thiergart T."/>
            <person name="Pickel B."/>
            <person name="Atanasova L."/>
            <person name="Karlsson M."/>
            <person name="Huettel B."/>
            <person name="Barry K.W."/>
            <person name="Haridas S."/>
            <person name="Chen C."/>
            <person name="Bauer D."/>
            <person name="Andreopoulos W."/>
            <person name="Pangilinan J."/>
            <person name="LaButti K."/>
            <person name="Riley R."/>
            <person name="Lipzen A."/>
            <person name="Clum A."/>
            <person name="Drula E."/>
            <person name="Henrissat B."/>
            <person name="Kohler A."/>
            <person name="Grigoriev I.V."/>
            <person name="Martin F.M."/>
            <person name="Hacquard S."/>
        </authorList>
    </citation>
    <scope>NUCLEOTIDE SEQUENCE</scope>
    <source>
        <strain evidence="1">MPI-CAGE-AT-0016</strain>
    </source>
</reference>
<name>A0A8K0TNG3_9PEZI</name>
<evidence type="ECO:0000313" key="1">
    <source>
        <dbReference type="EMBL" id="KAH7368425.1"/>
    </source>
</evidence>
<proteinExistence type="predicted"/>
<dbReference type="OrthoDB" id="5280080at2759"/>
<dbReference type="AlphaFoldDB" id="A0A8K0TNG3"/>
<accession>A0A8K0TNG3</accession>